<dbReference type="EMBL" id="JH793884">
    <property type="protein sequence ID" value="ELQ33378.1"/>
    <property type="molecule type" value="Genomic_DNA"/>
</dbReference>
<reference evidence="1" key="1">
    <citation type="journal article" date="2012" name="PLoS Genet.">
        <title>Comparative analysis of the genomes of two field isolates of the rice blast fungus Magnaporthe oryzae.</title>
        <authorList>
            <person name="Xue M."/>
            <person name="Yang J."/>
            <person name="Li Z."/>
            <person name="Hu S."/>
            <person name="Yao N."/>
            <person name="Dean R.A."/>
            <person name="Zhao W."/>
            <person name="Shen M."/>
            <person name="Zhang H."/>
            <person name="Li C."/>
            <person name="Liu L."/>
            <person name="Cao L."/>
            <person name="Xu X."/>
            <person name="Xing Y."/>
            <person name="Hsiang T."/>
            <person name="Zhang Z."/>
            <person name="Xu J.R."/>
            <person name="Peng Y.L."/>
        </authorList>
    </citation>
    <scope>NUCLEOTIDE SEQUENCE</scope>
    <source>
        <strain evidence="1">Y34</strain>
    </source>
</reference>
<gene>
    <name evidence="1" type="ORF">OOU_Y34scaffold00962g2</name>
</gene>
<sequence>MASSSSDTDSDSSPDRGLSRMCCVYKIHPGGNIWSTKKGEQAWFRRRFSKYEVMAYDRCNLEWGFSGKPRGLTFEFLWDKEAAADGTC</sequence>
<protein>
    <submittedName>
        <fullName evidence="1">Uncharacterized protein</fullName>
    </submittedName>
</protein>
<proteinExistence type="predicted"/>
<dbReference type="SMR" id="A0AA97NNI2"/>
<organism evidence="1">
    <name type="scientific">Pyricularia oryzae (strain Y34)</name>
    <name type="common">Rice blast fungus</name>
    <name type="synonym">Magnaporthe oryzae</name>
    <dbReference type="NCBI Taxonomy" id="1143189"/>
    <lineage>
        <taxon>Eukaryota</taxon>
        <taxon>Fungi</taxon>
        <taxon>Dikarya</taxon>
        <taxon>Ascomycota</taxon>
        <taxon>Pezizomycotina</taxon>
        <taxon>Sordariomycetes</taxon>
        <taxon>Sordariomycetidae</taxon>
        <taxon>Magnaporthales</taxon>
        <taxon>Pyriculariaceae</taxon>
        <taxon>Pyricularia</taxon>
    </lineage>
</organism>
<evidence type="ECO:0000313" key="1">
    <source>
        <dbReference type="EMBL" id="ELQ33378.1"/>
    </source>
</evidence>
<dbReference type="Proteomes" id="UP000011086">
    <property type="component" value="Unassembled WGS sequence"/>
</dbReference>
<name>A0AA97NNI2_PYRO3</name>
<accession>A0AA97NNI2</accession>
<dbReference type="AlphaFoldDB" id="A0AA97NNI2"/>